<keyword evidence="3" id="KW-1185">Reference proteome</keyword>
<dbReference type="Pfam" id="PF13676">
    <property type="entry name" value="TIR_2"/>
    <property type="match status" value="1"/>
</dbReference>
<dbReference type="InterPro" id="IPR035897">
    <property type="entry name" value="Toll_tir_struct_dom_sf"/>
</dbReference>
<dbReference type="SUPFAM" id="SSF52200">
    <property type="entry name" value="Toll/Interleukin receptor TIR domain"/>
    <property type="match status" value="1"/>
</dbReference>
<dbReference type="Gene3D" id="3.40.50.10140">
    <property type="entry name" value="Toll/interleukin-1 receptor homology (TIR) domain"/>
    <property type="match status" value="1"/>
</dbReference>
<evidence type="ECO:0000259" key="1">
    <source>
        <dbReference type="PROSITE" id="PS50104"/>
    </source>
</evidence>
<organism evidence="2 3">
    <name type="scientific">Rubinisphaera italica</name>
    <dbReference type="NCBI Taxonomy" id="2527969"/>
    <lineage>
        <taxon>Bacteria</taxon>
        <taxon>Pseudomonadati</taxon>
        <taxon>Planctomycetota</taxon>
        <taxon>Planctomycetia</taxon>
        <taxon>Planctomycetales</taxon>
        <taxon>Planctomycetaceae</taxon>
        <taxon>Rubinisphaera</taxon>
    </lineage>
</organism>
<name>A0A5C5XLP1_9PLAN</name>
<dbReference type="AlphaFoldDB" id="A0A5C5XLP1"/>
<comment type="caution">
    <text evidence="2">The sequence shown here is derived from an EMBL/GenBank/DDBJ whole genome shotgun (WGS) entry which is preliminary data.</text>
</comment>
<evidence type="ECO:0000313" key="3">
    <source>
        <dbReference type="Proteomes" id="UP000316095"/>
    </source>
</evidence>
<dbReference type="EMBL" id="SJPG01000001">
    <property type="protein sequence ID" value="TWT63608.1"/>
    <property type="molecule type" value="Genomic_DNA"/>
</dbReference>
<proteinExistence type="predicted"/>
<reference evidence="2 3" key="1">
    <citation type="submission" date="2019-02" db="EMBL/GenBank/DDBJ databases">
        <title>Deep-cultivation of Planctomycetes and their phenomic and genomic characterization uncovers novel biology.</title>
        <authorList>
            <person name="Wiegand S."/>
            <person name="Jogler M."/>
            <person name="Boedeker C."/>
            <person name="Pinto D."/>
            <person name="Vollmers J."/>
            <person name="Rivas-Marin E."/>
            <person name="Kohn T."/>
            <person name="Peeters S.H."/>
            <person name="Heuer A."/>
            <person name="Rast P."/>
            <person name="Oberbeckmann S."/>
            <person name="Bunk B."/>
            <person name="Jeske O."/>
            <person name="Meyerdierks A."/>
            <person name="Storesund J.E."/>
            <person name="Kallscheuer N."/>
            <person name="Luecker S."/>
            <person name="Lage O.M."/>
            <person name="Pohl T."/>
            <person name="Merkel B.J."/>
            <person name="Hornburger P."/>
            <person name="Mueller R.-W."/>
            <person name="Bruemmer F."/>
            <person name="Labrenz M."/>
            <person name="Spormann A.M."/>
            <person name="Op Den Camp H."/>
            <person name="Overmann J."/>
            <person name="Amann R."/>
            <person name="Jetten M.S.M."/>
            <person name="Mascher T."/>
            <person name="Medema M.H."/>
            <person name="Devos D.P."/>
            <person name="Kaster A.-K."/>
            <person name="Ovreas L."/>
            <person name="Rohde M."/>
            <person name="Galperin M.Y."/>
            <person name="Jogler C."/>
        </authorList>
    </citation>
    <scope>NUCLEOTIDE SEQUENCE [LARGE SCALE GENOMIC DNA]</scope>
    <source>
        <strain evidence="2 3">Pan54</strain>
    </source>
</reference>
<evidence type="ECO:0000313" key="2">
    <source>
        <dbReference type="EMBL" id="TWT63608.1"/>
    </source>
</evidence>
<dbReference type="Proteomes" id="UP000316095">
    <property type="component" value="Unassembled WGS sequence"/>
</dbReference>
<dbReference type="GO" id="GO:0007165">
    <property type="term" value="P:signal transduction"/>
    <property type="evidence" value="ECO:0007669"/>
    <property type="project" value="InterPro"/>
</dbReference>
<dbReference type="InterPro" id="IPR000157">
    <property type="entry name" value="TIR_dom"/>
</dbReference>
<dbReference type="PROSITE" id="PS50104">
    <property type="entry name" value="TIR"/>
    <property type="match status" value="1"/>
</dbReference>
<gene>
    <name evidence="2" type="ORF">Pan54_43620</name>
</gene>
<dbReference type="SMART" id="SM00255">
    <property type="entry name" value="TIR"/>
    <property type="match status" value="1"/>
</dbReference>
<feature type="domain" description="TIR" evidence="1">
    <location>
        <begin position="401"/>
        <end position="533"/>
    </location>
</feature>
<accession>A0A5C5XLP1</accession>
<sequence length="643" mass="73402">MRDRLISGNFSQVDEKELLHFSEIRENWLGYSVGSNAGHGLGQKFSKGAIIGLKGPLKDFGKEKYSVSSHVERLFLFSSGSGRDALSDFVTNLCHEYLLKFTQNFTKKYLTSEQAQLFHIRRVRFDYNLGRWIDDKFYLPKHQFQHILLTPKNLLTQSVPWINRPELFERFGDMLISMEDQHLRNSVNEFLRQKLSPPPNHPVNKQFTPTKKDVKYAYELAIENWPDLANYYIMIKEDNGEEAKELSKMKVTRAGDLFRDRILLFVSRHLHDLGFYETEVTNIQKLMNVFSKAISVGGRELFIKDGHLIDGLNAEDVKLVCTLAWWGDGNKKRSIPQFKFVYDHRSLMNLESTIVDNKKEAAIVITTDRPRKSTTDYFLKQREITNWNVVSITGNPAEETNVESVFISYTKADEIWAKWIGEVLVQAGYQVTVQYKDFLPGSNFVNKMDFAIKNTDRTIAVLSREYLNSECAAAEWQAAFIDDPLSESRKLVPLRIEKVKVKGLLGSIVYADLFGLSEESATAMLLGALGGENRPTSLLVNEKFPGSDSGNNLYQEYLEHVPKHIEKNETVESPQQRMIVADRIMKLSTSQLNMLVFGLNPPENEIPPLNASAKDRASALIAWIAGANVKFEMLQSLISTLEN</sequence>
<protein>
    <submittedName>
        <fullName evidence="2">TIR domain protein</fullName>
    </submittedName>
</protein>